<proteinExistence type="predicted"/>
<organism evidence="4 5">
    <name type="scientific">Succinivibrio dextrinosolvens</name>
    <dbReference type="NCBI Taxonomy" id="83771"/>
    <lineage>
        <taxon>Bacteria</taxon>
        <taxon>Pseudomonadati</taxon>
        <taxon>Pseudomonadota</taxon>
        <taxon>Gammaproteobacteria</taxon>
        <taxon>Aeromonadales</taxon>
        <taxon>Succinivibrionaceae</taxon>
        <taxon>Succinivibrio</taxon>
    </lineage>
</organism>
<feature type="chain" id="PRO_5024994349" description="Xaa-Pro dipeptidyl-peptidase C-terminal domain-containing protein" evidence="2">
    <location>
        <begin position="24"/>
        <end position="633"/>
    </location>
</feature>
<sequence>MTKILKTVLASTISFALCSEVSATTTVTELPYKIDNQKEIKVFFRKGLDINADRARGAELKQETLLLKKGSFRRDGAKPLPCDIVFEKDVPVTLRDGTVIYVDIFRPNDNERHPSIMAWSPYGKEIGGQHLDDVPFRSGVPLDATSGLEKFEAPDPAFWVKYGYVIINPDSRGAFNSEGNLIYWGSQMARDGYDTIEWAATQKWSNGKVGMSGNSWLTVSQWFIAGEEPPHLAAIAPWEGFVDHFRETANRGGIPNPVFPEAIFETFASRNLIEDQPRMIVTHTLLDEYWQDKIAKVENIKIPAYVVASYTNPVHTHGTFRGFNLIQSQNKWLRVHNTNEWFDYYQPQNMEDLKRFFDHYLKGENNGWENTPKVRLSILDPGHEDIVNRVENEFPLARTSYQRLYLSTDSRLVTSNPKDNRKVSYYINSDKPSAEFTYTFDKDTEITGYMKLHLNVEAMGSDDMELHVSVQKLSADGDPIPDRITGNTITADGYLRVSQRAVDEKLSSDYEPILRHDHEDLLQPGEIVPVDIAIWPMGMKYHKGEKLSLKVEAYNPPSKDDVPPFGSAKISIPQEHYTFDKEKPVNMKTIGGHNDEVGAPDDIVYAPATRNKGKHVLHIGGNYESYLVIPVIN</sequence>
<evidence type="ECO:0000256" key="2">
    <source>
        <dbReference type="SAM" id="SignalP"/>
    </source>
</evidence>
<evidence type="ECO:0000313" key="5">
    <source>
        <dbReference type="Proteomes" id="UP000243374"/>
    </source>
</evidence>
<feature type="signal peptide" evidence="2">
    <location>
        <begin position="1"/>
        <end position="23"/>
    </location>
</feature>
<dbReference type="Gene3D" id="1.10.3020.20">
    <property type="match status" value="1"/>
</dbReference>
<dbReference type="SUPFAM" id="SSF53474">
    <property type="entry name" value="alpha/beta-Hydrolases"/>
    <property type="match status" value="1"/>
</dbReference>
<feature type="domain" description="Xaa-Pro dipeptidyl-peptidase C-terminal" evidence="3">
    <location>
        <begin position="354"/>
        <end position="573"/>
    </location>
</feature>
<dbReference type="NCBIfam" id="TIGR00976">
    <property type="entry name" value="CocE_NonD"/>
    <property type="match status" value="2"/>
</dbReference>
<accession>A0A662ZDB9</accession>
<dbReference type="GO" id="GO:0008239">
    <property type="term" value="F:dipeptidyl-peptidase activity"/>
    <property type="evidence" value="ECO:0007669"/>
    <property type="project" value="InterPro"/>
</dbReference>
<evidence type="ECO:0000313" key="4">
    <source>
        <dbReference type="EMBL" id="SFK56332.1"/>
    </source>
</evidence>
<dbReference type="PANTHER" id="PTHR43056">
    <property type="entry name" value="PEPTIDASE S9 PROLYL OLIGOPEPTIDASE"/>
    <property type="match status" value="1"/>
</dbReference>
<dbReference type="RefSeq" id="WP_074841921.1">
    <property type="nucleotide sequence ID" value="NZ_CP047056.1"/>
</dbReference>
<dbReference type="OrthoDB" id="9806163at2"/>
<dbReference type="AlphaFoldDB" id="A0A662ZDB9"/>
<dbReference type="Proteomes" id="UP000243374">
    <property type="component" value="Unassembled WGS sequence"/>
</dbReference>
<dbReference type="Gene3D" id="2.60.120.260">
    <property type="entry name" value="Galactose-binding domain-like"/>
    <property type="match status" value="1"/>
</dbReference>
<dbReference type="InterPro" id="IPR029058">
    <property type="entry name" value="AB_hydrolase_fold"/>
</dbReference>
<keyword evidence="5" id="KW-1185">Reference proteome</keyword>
<dbReference type="InterPro" id="IPR000383">
    <property type="entry name" value="Xaa-Pro-like_dom"/>
</dbReference>
<dbReference type="InterPro" id="IPR050585">
    <property type="entry name" value="Xaa-Pro_dipeptidyl-ppase/CocE"/>
</dbReference>
<reference evidence="4 5" key="1">
    <citation type="submission" date="2016-10" db="EMBL/GenBank/DDBJ databases">
        <authorList>
            <person name="Varghese N."/>
            <person name="Submissions S."/>
        </authorList>
    </citation>
    <scope>NUCLEOTIDE SEQUENCE [LARGE SCALE GENOMIC DNA]</scope>
    <source>
        <strain evidence="4 5">22B</strain>
    </source>
</reference>
<keyword evidence="2" id="KW-0732">Signal</keyword>
<evidence type="ECO:0000259" key="3">
    <source>
        <dbReference type="SMART" id="SM00939"/>
    </source>
</evidence>
<dbReference type="EMBL" id="FOSF01000113">
    <property type="protein sequence ID" value="SFK56332.1"/>
    <property type="molecule type" value="Genomic_DNA"/>
</dbReference>
<dbReference type="SMART" id="SM00939">
    <property type="entry name" value="PepX_C"/>
    <property type="match status" value="1"/>
</dbReference>
<dbReference type="PANTHER" id="PTHR43056:SF10">
    <property type="entry name" value="COCE_NOND FAMILY, PUTATIVE (AFU_ORTHOLOGUE AFUA_7G00600)-RELATED"/>
    <property type="match status" value="1"/>
</dbReference>
<name>A0A662ZDB9_9GAMM</name>
<dbReference type="SUPFAM" id="SSF49785">
    <property type="entry name" value="Galactose-binding domain-like"/>
    <property type="match status" value="1"/>
</dbReference>
<evidence type="ECO:0000256" key="1">
    <source>
        <dbReference type="ARBA" id="ARBA00022801"/>
    </source>
</evidence>
<dbReference type="InterPro" id="IPR013736">
    <property type="entry name" value="Xaa-Pro_dipept_C"/>
</dbReference>
<protein>
    <recommendedName>
        <fullName evidence="3">Xaa-Pro dipeptidyl-peptidase C-terminal domain-containing protein</fullName>
    </recommendedName>
</protein>
<dbReference type="Pfam" id="PF02129">
    <property type="entry name" value="Peptidase_S15"/>
    <property type="match status" value="1"/>
</dbReference>
<gene>
    <name evidence="4" type="ORF">SAMN04487865_11132</name>
</gene>
<keyword evidence="1" id="KW-0378">Hydrolase</keyword>
<dbReference type="Pfam" id="PF08530">
    <property type="entry name" value="PepX_C"/>
    <property type="match status" value="1"/>
</dbReference>
<dbReference type="Gene3D" id="3.40.50.1820">
    <property type="entry name" value="alpha/beta hydrolase"/>
    <property type="match status" value="1"/>
</dbReference>
<dbReference type="InterPro" id="IPR008979">
    <property type="entry name" value="Galactose-bd-like_sf"/>
</dbReference>
<dbReference type="InterPro" id="IPR005674">
    <property type="entry name" value="CocE/Ser_esterase"/>
</dbReference>